<protein>
    <submittedName>
        <fullName evidence="1">Uncharacterized protein</fullName>
    </submittedName>
</protein>
<proteinExistence type="predicted"/>
<dbReference type="KEGG" id="tmo:TMO_1010"/>
<name>I3TJB1_TISMK</name>
<reference evidence="1 2" key="1">
    <citation type="journal article" date="2012" name="J. Am. Chem. Soc.">
        <title>Bacterial biosynthesis and maturation of the didemnin anti-cancer agents.</title>
        <authorList>
            <person name="Xu Y."/>
            <person name="Kersten R.D."/>
            <person name="Nam S.J."/>
            <person name="Lu L."/>
            <person name="Al-Suwailem A.M."/>
            <person name="Zheng H."/>
            <person name="Fenical W."/>
            <person name="Dorrestein P.C."/>
            <person name="Moore B.S."/>
            <person name="Qian P.Y."/>
        </authorList>
    </citation>
    <scope>NUCLEOTIDE SEQUENCE [LARGE SCALE GENOMIC DNA]</scope>
    <source>
        <strain evidence="1 2">KA081020-065</strain>
    </source>
</reference>
<dbReference type="HOGENOM" id="CLU_3190162_0_0_5"/>
<accession>I3TJB1</accession>
<dbReference type="Proteomes" id="UP000005258">
    <property type="component" value="Chromosome"/>
</dbReference>
<dbReference type="EMBL" id="CP003236">
    <property type="protein sequence ID" value="AFK52849.1"/>
    <property type="molecule type" value="Genomic_DNA"/>
</dbReference>
<organism evidence="1 2">
    <name type="scientific">Tistrella mobilis (strain KA081020-065)</name>
    <dbReference type="NCBI Taxonomy" id="1110502"/>
    <lineage>
        <taxon>Bacteria</taxon>
        <taxon>Pseudomonadati</taxon>
        <taxon>Pseudomonadota</taxon>
        <taxon>Alphaproteobacteria</taxon>
        <taxon>Geminicoccales</taxon>
        <taxon>Geminicoccaceae</taxon>
        <taxon>Tistrella</taxon>
    </lineage>
</organism>
<sequence>MVIGCEQTLIQDMFRYYDGTEAGACEDLVRILSHLQAAGPAITAEA</sequence>
<gene>
    <name evidence="1" type="ordered locus">TMO_1010</name>
</gene>
<evidence type="ECO:0000313" key="2">
    <source>
        <dbReference type="Proteomes" id="UP000005258"/>
    </source>
</evidence>
<dbReference type="AlphaFoldDB" id="I3TJB1"/>
<keyword evidence="2" id="KW-1185">Reference proteome</keyword>
<evidence type="ECO:0000313" key="1">
    <source>
        <dbReference type="EMBL" id="AFK52849.1"/>
    </source>
</evidence>